<dbReference type="RefSeq" id="WP_142864180.1">
    <property type="nucleotide sequence ID" value="NZ_VJMF01000078.1"/>
</dbReference>
<dbReference type="Gene3D" id="2.40.50.140">
    <property type="entry name" value="Nucleic acid-binding proteins"/>
    <property type="match status" value="1"/>
</dbReference>
<dbReference type="AlphaFoldDB" id="A0A549SH83"/>
<sequence length="140" mass="15854">MRNIAEFQLIGRVGVVKKVGSTTHVTIASNYSYKDEGGEWRDDPHWNEVVVFSATTARYIEKHIGKGDLVHARGRVRQNSYERDDGERVFTVDLICNDFSRLAQAADNRDGEHRDADARDDSFGRRQRTGSPSPDDAIPY</sequence>
<dbReference type="InterPro" id="IPR012340">
    <property type="entry name" value="NA-bd_OB-fold"/>
</dbReference>
<evidence type="ECO:0000313" key="5">
    <source>
        <dbReference type="Proteomes" id="UP000316781"/>
    </source>
</evidence>
<evidence type="ECO:0000313" key="4">
    <source>
        <dbReference type="EMBL" id="TRL28983.1"/>
    </source>
</evidence>
<proteinExistence type="predicted"/>
<keyword evidence="1 2" id="KW-0238">DNA-binding</keyword>
<dbReference type="InterPro" id="IPR000424">
    <property type="entry name" value="Primosome_PriB/ssb"/>
</dbReference>
<dbReference type="Proteomes" id="UP000316781">
    <property type="component" value="Unassembled WGS sequence"/>
</dbReference>
<evidence type="ECO:0000256" key="2">
    <source>
        <dbReference type="PROSITE-ProRule" id="PRU00252"/>
    </source>
</evidence>
<organism evidence="4 5">
    <name type="scientific">Methylosinus sporium</name>
    <dbReference type="NCBI Taxonomy" id="428"/>
    <lineage>
        <taxon>Bacteria</taxon>
        <taxon>Pseudomonadati</taxon>
        <taxon>Pseudomonadota</taxon>
        <taxon>Alphaproteobacteria</taxon>
        <taxon>Hyphomicrobiales</taxon>
        <taxon>Methylocystaceae</taxon>
        <taxon>Methylosinus</taxon>
    </lineage>
</organism>
<dbReference type="SUPFAM" id="SSF50249">
    <property type="entry name" value="Nucleic acid-binding proteins"/>
    <property type="match status" value="1"/>
</dbReference>
<protein>
    <submittedName>
        <fullName evidence="4">Single-stranded DNA-binding protein</fullName>
    </submittedName>
</protein>
<accession>A0A549SH83</accession>
<dbReference type="Pfam" id="PF00436">
    <property type="entry name" value="SSB"/>
    <property type="match status" value="1"/>
</dbReference>
<evidence type="ECO:0000256" key="3">
    <source>
        <dbReference type="SAM" id="MobiDB-lite"/>
    </source>
</evidence>
<dbReference type="EMBL" id="VJMF01000078">
    <property type="protein sequence ID" value="TRL28983.1"/>
    <property type="molecule type" value="Genomic_DNA"/>
</dbReference>
<evidence type="ECO:0000256" key="1">
    <source>
        <dbReference type="ARBA" id="ARBA00023125"/>
    </source>
</evidence>
<dbReference type="GO" id="GO:0003697">
    <property type="term" value="F:single-stranded DNA binding"/>
    <property type="evidence" value="ECO:0007669"/>
    <property type="project" value="InterPro"/>
</dbReference>
<comment type="caution">
    <text evidence="4">The sequence shown here is derived from an EMBL/GenBank/DDBJ whole genome shotgun (WGS) entry which is preliminary data.</text>
</comment>
<feature type="region of interest" description="Disordered" evidence="3">
    <location>
        <begin position="106"/>
        <end position="140"/>
    </location>
</feature>
<reference evidence="4 5" key="1">
    <citation type="submission" date="2019-07" db="EMBL/GenBank/DDBJ databases">
        <title>Ln-dependent methylotrophs.</title>
        <authorList>
            <person name="Tani A."/>
        </authorList>
    </citation>
    <scope>NUCLEOTIDE SEQUENCE [LARGE SCALE GENOMIC DNA]</scope>
    <source>
        <strain evidence="4 5">SM89A</strain>
    </source>
</reference>
<feature type="compositionally biased region" description="Basic and acidic residues" evidence="3">
    <location>
        <begin position="107"/>
        <end position="124"/>
    </location>
</feature>
<dbReference type="CDD" id="cd04496">
    <property type="entry name" value="SSB_OBF"/>
    <property type="match status" value="1"/>
</dbReference>
<name>A0A549SH83_METSR</name>
<dbReference type="PROSITE" id="PS50935">
    <property type="entry name" value="SSB"/>
    <property type="match status" value="1"/>
</dbReference>
<gene>
    <name evidence="4" type="ORF">FM996_18075</name>
</gene>